<comment type="caution">
    <text evidence="6">The sequence shown here is derived from an EMBL/GenBank/DDBJ whole genome shotgun (WGS) entry which is preliminary data.</text>
</comment>
<proteinExistence type="inferred from homology"/>
<keyword evidence="7" id="KW-1185">Reference proteome</keyword>
<dbReference type="InterPro" id="IPR036388">
    <property type="entry name" value="WH-like_DNA-bd_sf"/>
</dbReference>
<dbReference type="InterPro" id="IPR005650">
    <property type="entry name" value="BlaI_family"/>
</dbReference>
<evidence type="ECO:0000256" key="3">
    <source>
        <dbReference type="ARBA" id="ARBA00023125"/>
    </source>
</evidence>
<dbReference type="RefSeq" id="WP_394462450.1">
    <property type="nucleotide sequence ID" value="NZ_JBIGHZ010000005.1"/>
</dbReference>
<evidence type="ECO:0000313" key="6">
    <source>
        <dbReference type="EMBL" id="MFG6449350.1"/>
    </source>
</evidence>
<feature type="region of interest" description="Disordered" evidence="5">
    <location>
        <begin position="120"/>
        <end position="143"/>
    </location>
</feature>
<dbReference type="Gene3D" id="1.10.10.10">
    <property type="entry name" value="Winged helix-like DNA-binding domain superfamily/Winged helix DNA-binding domain"/>
    <property type="match status" value="1"/>
</dbReference>
<organism evidence="6 7">
    <name type="scientific">Roseateles rivi</name>
    <dbReference type="NCBI Taxonomy" id="3299028"/>
    <lineage>
        <taxon>Bacteria</taxon>
        <taxon>Pseudomonadati</taxon>
        <taxon>Pseudomonadota</taxon>
        <taxon>Betaproteobacteria</taxon>
        <taxon>Burkholderiales</taxon>
        <taxon>Sphaerotilaceae</taxon>
        <taxon>Roseateles</taxon>
    </lineage>
</organism>
<sequence length="143" mass="15812">MNLPPKPTSAELDLLRVLWRTGPASARQAHEALREERPDVTEANVLRQLQLMHAKGLLKRTEDQRPHVYSPAQAQDKMQTALLRDVVHKLFAGSAKALVLAALRSEVSAAERDEIARLLQEGGAELEDPAKPTTKGQPKRSGR</sequence>
<gene>
    <name evidence="6" type="ORF">ACG0Z6_14060</name>
</gene>
<evidence type="ECO:0000256" key="2">
    <source>
        <dbReference type="ARBA" id="ARBA00023015"/>
    </source>
</evidence>
<reference evidence="6 7" key="1">
    <citation type="submission" date="2024-08" db="EMBL/GenBank/DDBJ databases">
        <authorList>
            <person name="Lu H."/>
        </authorList>
    </citation>
    <scope>NUCLEOTIDE SEQUENCE [LARGE SCALE GENOMIC DNA]</scope>
    <source>
        <strain evidence="6 7">BYS180W</strain>
    </source>
</reference>
<dbReference type="Proteomes" id="UP001606099">
    <property type="component" value="Unassembled WGS sequence"/>
</dbReference>
<evidence type="ECO:0000256" key="4">
    <source>
        <dbReference type="ARBA" id="ARBA00023163"/>
    </source>
</evidence>
<keyword evidence="2" id="KW-0805">Transcription regulation</keyword>
<comment type="similarity">
    <text evidence="1">Belongs to the BlaI transcriptional regulatory family.</text>
</comment>
<accession>A0ABW7FYN3</accession>
<name>A0ABW7FYN3_9BURK</name>
<keyword evidence="4" id="KW-0804">Transcription</keyword>
<evidence type="ECO:0000256" key="1">
    <source>
        <dbReference type="ARBA" id="ARBA00011046"/>
    </source>
</evidence>
<evidence type="ECO:0000256" key="5">
    <source>
        <dbReference type="SAM" id="MobiDB-lite"/>
    </source>
</evidence>
<protein>
    <submittedName>
        <fullName evidence="6">BlaI/MecI/CopY family transcriptional regulator</fullName>
    </submittedName>
</protein>
<dbReference type="EMBL" id="JBIGHZ010000005">
    <property type="protein sequence ID" value="MFG6449350.1"/>
    <property type="molecule type" value="Genomic_DNA"/>
</dbReference>
<keyword evidence="3" id="KW-0238">DNA-binding</keyword>
<dbReference type="Pfam" id="PF03965">
    <property type="entry name" value="Penicillinase_R"/>
    <property type="match status" value="1"/>
</dbReference>
<evidence type="ECO:0000313" key="7">
    <source>
        <dbReference type="Proteomes" id="UP001606099"/>
    </source>
</evidence>
<dbReference type="SUPFAM" id="SSF46785">
    <property type="entry name" value="Winged helix' DNA-binding domain"/>
    <property type="match status" value="1"/>
</dbReference>
<dbReference type="InterPro" id="IPR036390">
    <property type="entry name" value="WH_DNA-bd_sf"/>
</dbReference>